<keyword evidence="10" id="KW-1185">Reference proteome</keyword>
<evidence type="ECO:0000256" key="4">
    <source>
        <dbReference type="ARBA" id="ARBA00010662"/>
    </source>
</evidence>
<dbReference type="GO" id="GO:0017057">
    <property type="term" value="F:6-phosphogluconolactonase activity"/>
    <property type="evidence" value="ECO:0007669"/>
    <property type="project" value="UniProtKB-UniRule"/>
</dbReference>
<dbReference type="PANTHER" id="PTHR11054">
    <property type="entry name" value="6-PHOSPHOGLUCONOLACTONASE"/>
    <property type="match status" value="1"/>
</dbReference>
<dbReference type="STRING" id="945713.IALB_1967"/>
<organism evidence="9 10">
    <name type="scientific">Ignavibacterium album (strain DSM 19864 / JCM 16511 / NBRC 101810 / Mat9-16)</name>
    <dbReference type="NCBI Taxonomy" id="945713"/>
    <lineage>
        <taxon>Bacteria</taxon>
        <taxon>Pseudomonadati</taxon>
        <taxon>Ignavibacteriota</taxon>
        <taxon>Ignavibacteria</taxon>
        <taxon>Ignavibacteriales</taxon>
        <taxon>Ignavibacteriaceae</taxon>
        <taxon>Ignavibacterium</taxon>
    </lineage>
</organism>
<evidence type="ECO:0000256" key="7">
    <source>
        <dbReference type="RuleBase" id="RU365095"/>
    </source>
</evidence>
<reference evidence="9 10" key="1">
    <citation type="journal article" date="2012" name="Front. Microbiol.">
        <title>Complete genome of Ignavibacterium album, a metabolically versatile, flagellated, facultative anaerobe from the phylum Chlorobi.</title>
        <authorList>
            <person name="Liu Z."/>
            <person name="Frigaard N.-U."/>
            <person name="Vogl K."/>
            <person name="Iino T."/>
            <person name="Ohkuma M."/>
            <person name="Overmann J."/>
            <person name="Bryant D.A."/>
        </authorList>
    </citation>
    <scope>NUCLEOTIDE SEQUENCE [LARGE SCALE GENOMIC DNA]</scope>
    <source>
        <strain evidence="10">DSM 19864 / JCM 16511 / NBRC 101810 / Mat9-16</strain>
    </source>
</reference>
<dbReference type="Proteomes" id="UP000007394">
    <property type="component" value="Chromosome"/>
</dbReference>
<protein>
    <recommendedName>
        <fullName evidence="6 7">6-phosphogluconolactonase</fullName>
        <shortName evidence="7">6PGL</shortName>
        <ecNumber evidence="5 7">3.1.1.31</ecNumber>
    </recommendedName>
</protein>
<comment type="function">
    <text evidence="2 7">Hydrolysis of 6-phosphogluconolactone to 6-phosphogluconate.</text>
</comment>
<evidence type="ECO:0000256" key="2">
    <source>
        <dbReference type="ARBA" id="ARBA00002681"/>
    </source>
</evidence>
<comment type="similarity">
    <text evidence="4 7">Belongs to the glucosamine/galactosamine-6-phosphate isomerase family. 6-phosphogluconolactonase subfamily.</text>
</comment>
<dbReference type="NCBIfam" id="TIGR01198">
    <property type="entry name" value="pgl"/>
    <property type="match status" value="1"/>
</dbReference>
<comment type="catalytic activity">
    <reaction evidence="1 7">
        <text>6-phospho-D-glucono-1,5-lactone + H2O = 6-phospho-D-gluconate + H(+)</text>
        <dbReference type="Rhea" id="RHEA:12556"/>
        <dbReference type="ChEBI" id="CHEBI:15377"/>
        <dbReference type="ChEBI" id="CHEBI:15378"/>
        <dbReference type="ChEBI" id="CHEBI:57955"/>
        <dbReference type="ChEBI" id="CHEBI:58759"/>
        <dbReference type="EC" id="3.1.1.31"/>
    </reaction>
</comment>
<dbReference type="Gene3D" id="3.40.50.1360">
    <property type="match status" value="1"/>
</dbReference>
<evidence type="ECO:0000256" key="1">
    <source>
        <dbReference type="ARBA" id="ARBA00000832"/>
    </source>
</evidence>
<dbReference type="PANTHER" id="PTHR11054:SF0">
    <property type="entry name" value="6-PHOSPHOGLUCONOLACTONASE"/>
    <property type="match status" value="1"/>
</dbReference>
<dbReference type="Pfam" id="PF01182">
    <property type="entry name" value="Glucosamine_iso"/>
    <property type="match status" value="1"/>
</dbReference>
<evidence type="ECO:0000256" key="5">
    <source>
        <dbReference type="ARBA" id="ARBA00013198"/>
    </source>
</evidence>
<dbReference type="InterPro" id="IPR006148">
    <property type="entry name" value="Glc/Gal-6P_isomerase"/>
</dbReference>
<keyword evidence="7" id="KW-0378">Hydrolase</keyword>
<evidence type="ECO:0000259" key="8">
    <source>
        <dbReference type="Pfam" id="PF01182"/>
    </source>
</evidence>
<dbReference type="CDD" id="cd01400">
    <property type="entry name" value="6PGL"/>
    <property type="match status" value="1"/>
</dbReference>
<dbReference type="AlphaFoldDB" id="I0AL16"/>
<dbReference type="InterPro" id="IPR039104">
    <property type="entry name" value="6PGL"/>
</dbReference>
<feature type="domain" description="Glucosamine/galactosamine-6-phosphate isomerase" evidence="8">
    <location>
        <begin position="37"/>
        <end position="253"/>
    </location>
</feature>
<sequence length="266" mass="30248">MILLKVMEDIGIIRVKIWQMTECIVNYDLKIFDDLDELSEFFSTELKKQVDSTDNKINLALSGGNTPKYIFKFLVEHFAKKISWDKINFFWGDERCVPPTDDDSNYKMAYENLLSKISVPGKNIFRIKGEEVPEGEAKRYSEVINKTLPQQNHLPVFDLIMLGIGEDGHTASIFPDQLHLLYESKICSVAVHPATTQKRITLTGKVINNARNIVFIVTGKNKSKIVDSILTYNIESKNYPATYIKPVAGNLIWLLDKEASSLLKGN</sequence>
<evidence type="ECO:0000313" key="10">
    <source>
        <dbReference type="Proteomes" id="UP000007394"/>
    </source>
</evidence>
<dbReference type="InterPro" id="IPR037171">
    <property type="entry name" value="NagB/RpiA_transferase-like"/>
</dbReference>
<dbReference type="KEGG" id="ial:IALB_1967"/>
<evidence type="ECO:0000256" key="6">
    <source>
        <dbReference type="ARBA" id="ARBA00020337"/>
    </source>
</evidence>
<dbReference type="UniPathway" id="UPA00115">
    <property type="reaction ID" value="UER00409"/>
</dbReference>
<dbReference type="EC" id="3.1.1.31" evidence="5 7"/>
<gene>
    <name evidence="7 9" type="primary">pgl</name>
    <name evidence="9" type="ordered locus">IALB_1967</name>
</gene>
<dbReference type="GO" id="GO:0005975">
    <property type="term" value="P:carbohydrate metabolic process"/>
    <property type="evidence" value="ECO:0007669"/>
    <property type="project" value="UniProtKB-UniRule"/>
</dbReference>
<comment type="pathway">
    <text evidence="3 7">Carbohydrate degradation; pentose phosphate pathway; D-ribulose 5-phosphate from D-glucose 6-phosphate (oxidative stage): step 2/3.</text>
</comment>
<dbReference type="InterPro" id="IPR005900">
    <property type="entry name" value="6-phosphogluconolactonase_DevB"/>
</dbReference>
<dbReference type="EMBL" id="CP003418">
    <property type="protein sequence ID" value="AFH49673.1"/>
    <property type="molecule type" value="Genomic_DNA"/>
</dbReference>
<dbReference type="HOGENOM" id="CLU_053947_2_0_10"/>
<dbReference type="eggNOG" id="COG0363">
    <property type="taxonomic scope" value="Bacteria"/>
</dbReference>
<evidence type="ECO:0000313" key="9">
    <source>
        <dbReference type="EMBL" id="AFH49673.1"/>
    </source>
</evidence>
<name>I0AL16_IGNAJ</name>
<dbReference type="SUPFAM" id="SSF100950">
    <property type="entry name" value="NagB/RpiA/CoA transferase-like"/>
    <property type="match status" value="1"/>
</dbReference>
<evidence type="ECO:0000256" key="3">
    <source>
        <dbReference type="ARBA" id="ARBA00004961"/>
    </source>
</evidence>
<accession>I0AL16</accession>
<dbReference type="OrthoDB" id="9810967at2"/>
<dbReference type="PATRIC" id="fig|945713.3.peg.1972"/>
<dbReference type="GO" id="GO:0006098">
    <property type="term" value="P:pentose-phosphate shunt"/>
    <property type="evidence" value="ECO:0007669"/>
    <property type="project" value="UniProtKB-UniPathway"/>
</dbReference>
<proteinExistence type="inferred from homology"/>